<keyword evidence="7" id="KW-0408">Iron</keyword>
<protein>
    <recommendedName>
        <fullName evidence="11">ABC transporter domain-containing protein</fullName>
    </recommendedName>
</protein>
<accession>A0A246RH76</accession>
<evidence type="ECO:0000256" key="8">
    <source>
        <dbReference type="ARBA" id="ARBA00023065"/>
    </source>
</evidence>
<evidence type="ECO:0000256" key="2">
    <source>
        <dbReference type="ARBA" id="ARBA00022448"/>
    </source>
</evidence>
<evidence type="ECO:0000256" key="5">
    <source>
        <dbReference type="ARBA" id="ARBA00022741"/>
    </source>
</evidence>
<gene>
    <name evidence="12" type="ORF">B5D80_22755</name>
</gene>
<dbReference type="Proteomes" id="UP000197174">
    <property type="component" value="Unassembled WGS sequence"/>
</dbReference>
<comment type="caution">
    <text evidence="12">The sequence shown here is derived from an EMBL/GenBank/DDBJ whole genome shotgun (WGS) entry which is preliminary data.</text>
</comment>
<comment type="subcellular location">
    <subcellularLocation>
        <location evidence="1">Cell membrane</location>
        <topology evidence="1">Peripheral membrane protein</topology>
    </subcellularLocation>
</comment>
<dbReference type="CDD" id="cd03214">
    <property type="entry name" value="ABC_Iron-Siderophores_B12_Hemin"/>
    <property type="match status" value="1"/>
</dbReference>
<keyword evidence="9" id="KW-0472">Membrane</keyword>
<keyword evidence="2" id="KW-0813">Transport</keyword>
<feature type="domain" description="ABC transporter" evidence="11">
    <location>
        <begin position="7"/>
        <end position="242"/>
    </location>
</feature>
<dbReference type="GO" id="GO:0006826">
    <property type="term" value="P:iron ion transport"/>
    <property type="evidence" value="ECO:0007669"/>
    <property type="project" value="UniProtKB-KW"/>
</dbReference>
<evidence type="ECO:0000256" key="1">
    <source>
        <dbReference type="ARBA" id="ARBA00004202"/>
    </source>
</evidence>
<evidence type="ECO:0000259" key="11">
    <source>
        <dbReference type="PROSITE" id="PS50893"/>
    </source>
</evidence>
<dbReference type="Gene3D" id="3.40.50.300">
    <property type="entry name" value="P-loop containing nucleotide triphosphate hydrolases"/>
    <property type="match status" value="1"/>
</dbReference>
<dbReference type="GO" id="GO:0016887">
    <property type="term" value="F:ATP hydrolysis activity"/>
    <property type="evidence" value="ECO:0007669"/>
    <property type="project" value="InterPro"/>
</dbReference>
<evidence type="ECO:0000313" key="13">
    <source>
        <dbReference type="Proteomes" id="UP000197174"/>
    </source>
</evidence>
<dbReference type="PANTHER" id="PTHR42771:SF2">
    <property type="entry name" value="IRON(3+)-HYDROXAMATE IMPORT ATP-BINDING PROTEIN FHUC"/>
    <property type="match status" value="1"/>
</dbReference>
<dbReference type="GO" id="GO:0005524">
    <property type="term" value="F:ATP binding"/>
    <property type="evidence" value="ECO:0007669"/>
    <property type="project" value="UniProtKB-KW"/>
</dbReference>
<dbReference type="InterPro" id="IPR017871">
    <property type="entry name" value="ABC_transporter-like_CS"/>
</dbReference>
<dbReference type="FunFam" id="3.40.50.300:FF:000134">
    <property type="entry name" value="Iron-enterobactin ABC transporter ATP-binding protein"/>
    <property type="match status" value="1"/>
</dbReference>
<dbReference type="InterPro" id="IPR003439">
    <property type="entry name" value="ABC_transporter-like_ATP-bd"/>
</dbReference>
<name>A0A246RH76_9ACTN</name>
<evidence type="ECO:0000256" key="4">
    <source>
        <dbReference type="ARBA" id="ARBA00022496"/>
    </source>
</evidence>
<dbReference type="SMART" id="SM00382">
    <property type="entry name" value="AAA"/>
    <property type="match status" value="1"/>
</dbReference>
<evidence type="ECO:0000256" key="3">
    <source>
        <dbReference type="ARBA" id="ARBA00022475"/>
    </source>
</evidence>
<dbReference type="GO" id="GO:0005886">
    <property type="term" value="C:plasma membrane"/>
    <property type="evidence" value="ECO:0007669"/>
    <property type="project" value="UniProtKB-SubCell"/>
</dbReference>
<organism evidence="12 13">
    <name type="scientific">Micromonospora wenchangensis</name>
    <dbReference type="NCBI Taxonomy" id="1185415"/>
    <lineage>
        <taxon>Bacteria</taxon>
        <taxon>Bacillati</taxon>
        <taxon>Actinomycetota</taxon>
        <taxon>Actinomycetes</taxon>
        <taxon>Micromonosporales</taxon>
        <taxon>Micromonosporaceae</taxon>
        <taxon>Micromonospora</taxon>
    </lineage>
</organism>
<evidence type="ECO:0000256" key="6">
    <source>
        <dbReference type="ARBA" id="ARBA00022840"/>
    </source>
</evidence>
<keyword evidence="5" id="KW-0547">Nucleotide-binding</keyword>
<dbReference type="PANTHER" id="PTHR42771">
    <property type="entry name" value="IRON(3+)-HYDROXAMATE IMPORT ATP-BINDING PROTEIN FHUC"/>
    <property type="match status" value="1"/>
</dbReference>
<dbReference type="InterPro" id="IPR027417">
    <property type="entry name" value="P-loop_NTPase"/>
</dbReference>
<dbReference type="SUPFAM" id="SSF52540">
    <property type="entry name" value="P-loop containing nucleoside triphosphate hydrolases"/>
    <property type="match status" value="1"/>
</dbReference>
<keyword evidence="6" id="KW-0067">ATP-binding</keyword>
<dbReference type="InterPro" id="IPR003593">
    <property type="entry name" value="AAA+_ATPase"/>
</dbReference>
<feature type="region of interest" description="Disordered" evidence="10">
    <location>
        <begin position="254"/>
        <end position="274"/>
    </location>
</feature>
<proteinExistence type="predicted"/>
<keyword evidence="8" id="KW-0406">Ion transport</keyword>
<dbReference type="InterPro" id="IPR051535">
    <property type="entry name" value="Siderophore_ABC-ATPase"/>
</dbReference>
<keyword evidence="13" id="KW-1185">Reference proteome</keyword>
<evidence type="ECO:0000256" key="10">
    <source>
        <dbReference type="SAM" id="MobiDB-lite"/>
    </source>
</evidence>
<dbReference type="PROSITE" id="PS50893">
    <property type="entry name" value="ABC_TRANSPORTER_2"/>
    <property type="match status" value="1"/>
</dbReference>
<keyword evidence="3" id="KW-1003">Cell membrane</keyword>
<sequence>MTAPPTIELDSVTVGYDRRVVCRDVSLRIAEGSFTVFIGPNGCGKSTLLRTIARVLRPSGGRVAVAGRDVRGYRRRQYARTVGLLPQGIEAPAGMTVTDLVLRGRHPHRSTLSRWTAQDERAVTAALAATGTTDLGDRVLAELSGGQRQRAWLAMLLAQDTPILLLDEPTTYLDIAHQYEVLDLLADLHAGGRTVVAVLHDLNQAARYATDLVVLRDGQVTTTGRPSAVLTPDLVADVFGLRCRIVPDPVTGTPAVFPESSRPHPTGPVVVPGG</sequence>
<dbReference type="EMBL" id="MZMV01000043">
    <property type="protein sequence ID" value="OWV03461.1"/>
    <property type="molecule type" value="Genomic_DNA"/>
</dbReference>
<evidence type="ECO:0000313" key="12">
    <source>
        <dbReference type="EMBL" id="OWV03461.1"/>
    </source>
</evidence>
<evidence type="ECO:0000256" key="9">
    <source>
        <dbReference type="ARBA" id="ARBA00023136"/>
    </source>
</evidence>
<dbReference type="AlphaFoldDB" id="A0A246RH76"/>
<dbReference type="Pfam" id="PF00005">
    <property type="entry name" value="ABC_tran"/>
    <property type="match status" value="1"/>
</dbReference>
<reference evidence="12 13" key="1">
    <citation type="submission" date="2017-03" db="EMBL/GenBank/DDBJ databases">
        <title>Whole genome sequence of Micromonospora wenchangensis, isolated from mangrove soil.</title>
        <authorList>
            <person name="Yang H."/>
        </authorList>
    </citation>
    <scope>NUCLEOTIDE SEQUENCE [LARGE SCALE GENOMIC DNA]</scope>
    <source>
        <strain evidence="12 13">CCTCC AA 2012002</strain>
    </source>
</reference>
<dbReference type="OrthoDB" id="3463810at2"/>
<dbReference type="RefSeq" id="WP_088645953.1">
    <property type="nucleotide sequence ID" value="NZ_CBDRBW010000021.1"/>
</dbReference>
<dbReference type="PROSITE" id="PS00211">
    <property type="entry name" value="ABC_TRANSPORTER_1"/>
    <property type="match status" value="1"/>
</dbReference>
<keyword evidence="4" id="KW-0410">Iron transport</keyword>
<evidence type="ECO:0000256" key="7">
    <source>
        <dbReference type="ARBA" id="ARBA00023004"/>
    </source>
</evidence>